<reference evidence="3" key="1">
    <citation type="submission" date="2017-09" db="EMBL/GenBank/DDBJ databases">
        <title>Genome evolution observed in wild isolates of Caulobacter crescentus.</title>
        <authorList>
            <person name="Ely B."/>
            <person name="Wilson K."/>
            <person name="Scott D."/>
        </authorList>
    </citation>
    <scope>NUCLEOTIDE SEQUENCE [LARGE SCALE GENOMIC DNA]</scope>
    <source>
        <strain evidence="3">CB13b1a</strain>
    </source>
</reference>
<proteinExistence type="predicted"/>
<accession>A0A290MKB0</accession>
<evidence type="ECO:0000313" key="3">
    <source>
        <dbReference type="Proteomes" id="UP000217311"/>
    </source>
</evidence>
<dbReference type="AlphaFoldDB" id="A0A290MKB0"/>
<dbReference type="EMBL" id="CP023315">
    <property type="protein sequence ID" value="ATC32505.1"/>
    <property type="molecule type" value="Genomic_DNA"/>
</dbReference>
<name>A0A290MKB0_CAUVI</name>
<evidence type="ECO:0000256" key="1">
    <source>
        <dbReference type="SAM" id="MobiDB-lite"/>
    </source>
</evidence>
<feature type="region of interest" description="Disordered" evidence="1">
    <location>
        <begin position="29"/>
        <end position="65"/>
    </location>
</feature>
<organism evidence="2 3">
    <name type="scientific">Caulobacter vibrioides</name>
    <name type="common">Caulobacter crescentus</name>
    <dbReference type="NCBI Taxonomy" id="155892"/>
    <lineage>
        <taxon>Bacteria</taxon>
        <taxon>Pseudomonadati</taxon>
        <taxon>Pseudomonadota</taxon>
        <taxon>Alphaproteobacteria</taxon>
        <taxon>Caulobacterales</taxon>
        <taxon>Caulobacteraceae</taxon>
        <taxon>Caulobacter</taxon>
    </lineage>
</organism>
<feature type="compositionally biased region" description="Low complexity" evidence="1">
    <location>
        <begin position="40"/>
        <end position="49"/>
    </location>
</feature>
<evidence type="ECO:0000313" key="2">
    <source>
        <dbReference type="EMBL" id="ATC32505.1"/>
    </source>
</evidence>
<sequence>MTAQGRPESRVAAATALRNNPAVRKCAWESAESRRGVETDASGSDAGSGKSMIHGKKEHLTNVTD</sequence>
<protein>
    <submittedName>
        <fullName evidence="2">Uncharacterized protein</fullName>
    </submittedName>
</protein>
<gene>
    <name evidence="2" type="ORF">CA606_09175</name>
</gene>
<dbReference type="Proteomes" id="UP000217311">
    <property type="component" value="Chromosome"/>
</dbReference>